<dbReference type="SUPFAM" id="SSF53756">
    <property type="entry name" value="UDP-Glycosyltransferase/glycogen phosphorylase"/>
    <property type="match status" value="1"/>
</dbReference>
<dbReference type="Pfam" id="PF13439">
    <property type="entry name" value="Glyco_transf_4"/>
    <property type="match status" value="1"/>
</dbReference>
<dbReference type="InterPro" id="IPR028098">
    <property type="entry name" value="Glyco_trans_4-like_N"/>
</dbReference>
<gene>
    <name evidence="5" type="ORF">BJ970_006184</name>
</gene>
<dbReference type="AlphaFoldDB" id="A0A840QIU8"/>
<evidence type="ECO:0000256" key="1">
    <source>
        <dbReference type="ARBA" id="ARBA00022676"/>
    </source>
</evidence>
<organism evidence="5 6">
    <name type="scientific">Saccharopolyspora phatthalungensis</name>
    <dbReference type="NCBI Taxonomy" id="664693"/>
    <lineage>
        <taxon>Bacteria</taxon>
        <taxon>Bacillati</taxon>
        <taxon>Actinomycetota</taxon>
        <taxon>Actinomycetes</taxon>
        <taxon>Pseudonocardiales</taxon>
        <taxon>Pseudonocardiaceae</taxon>
        <taxon>Saccharopolyspora</taxon>
    </lineage>
</organism>
<comment type="caution">
    <text evidence="5">The sequence shown here is derived from an EMBL/GenBank/DDBJ whole genome shotgun (WGS) entry which is preliminary data.</text>
</comment>
<feature type="domain" description="Glycosyltransferase subfamily 4-like N-terminal" evidence="4">
    <location>
        <begin position="24"/>
        <end position="166"/>
    </location>
</feature>
<evidence type="ECO:0000259" key="4">
    <source>
        <dbReference type="Pfam" id="PF13439"/>
    </source>
</evidence>
<dbReference type="PANTHER" id="PTHR12526">
    <property type="entry name" value="GLYCOSYLTRANSFERASE"/>
    <property type="match status" value="1"/>
</dbReference>
<keyword evidence="6" id="KW-1185">Reference proteome</keyword>
<evidence type="ECO:0000313" key="5">
    <source>
        <dbReference type="EMBL" id="MBB5158585.1"/>
    </source>
</evidence>
<dbReference type="Proteomes" id="UP000584374">
    <property type="component" value="Unassembled WGS sequence"/>
</dbReference>
<keyword evidence="2 5" id="KW-0808">Transferase</keyword>
<dbReference type="GO" id="GO:0016757">
    <property type="term" value="F:glycosyltransferase activity"/>
    <property type="evidence" value="ECO:0007669"/>
    <property type="project" value="UniProtKB-KW"/>
</dbReference>
<evidence type="ECO:0000259" key="3">
    <source>
        <dbReference type="Pfam" id="PF00534"/>
    </source>
</evidence>
<feature type="domain" description="Glycosyl transferase family 1" evidence="3">
    <location>
        <begin position="179"/>
        <end position="337"/>
    </location>
</feature>
<dbReference type="CDD" id="cd03801">
    <property type="entry name" value="GT4_PimA-like"/>
    <property type="match status" value="1"/>
</dbReference>
<dbReference type="Pfam" id="PF00534">
    <property type="entry name" value="Glycos_transf_1"/>
    <property type="match status" value="1"/>
</dbReference>
<accession>A0A840QIU8</accession>
<protein>
    <submittedName>
        <fullName evidence="5">Glycosyltransferase involved in cell wall biosynthesis</fullName>
    </submittedName>
</protein>
<keyword evidence="1" id="KW-0328">Glycosyltransferase</keyword>
<dbReference type="Gene3D" id="3.40.50.2000">
    <property type="entry name" value="Glycogen Phosphorylase B"/>
    <property type="match status" value="2"/>
</dbReference>
<reference evidence="5 6" key="1">
    <citation type="submission" date="2020-08" db="EMBL/GenBank/DDBJ databases">
        <title>Sequencing the genomes of 1000 actinobacteria strains.</title>
        <authorList>
            <person name="Klenk H.-P."/>
        </authorList>
    </citation>
    <scope>NUCLEOTIDE SEQUENCE [LARGE SCALE GENOMIC DNA]</scope>
    <source>
        <strain evidence="5 6">DSM 45584</strain>
    </source>
</reference>
<proteinExistence type="predicted"/>
<evidence type="ECO:0000256" key="2">
    <source>
        <dbReference type="ARBA" id="ARBA00022679"/>
    </source>
</evidence>
<name>A0A840QIU8_9PSEU</name>
<dbReference type="PANTHER" id="PTHR12526:SF510">
    <property type="entry name" value="D-INOSITOL 3-PHOSPHATE GLYCOSYLTRANSFERASE"/>
    <property type="match status" value="1"/>
</dbReference>
<evidence type="ECO:0000313" key="6">
    <source>
        <dbReference type="Proteomes" id="UP000584374"/>
    </source>
</evidence>
<dbReference type="InterPro" id="IPR001296">
    <property type="entry name" value="Glyco_trans_1"/>
</dbReference>
<dbReference type="EMBL" id="JACHIW010000002">
    <property type="protein sequence ID" value="MBB5158585.1"/>
    <property type="molecule type" value="Genomic_DNA"/>
</dbReference>
<sequence length="364" mass="38291">MSTTDIRAVHVVLPGDVDDVTVPSGGNVYGRRVCRDLADHGWRVHLITCAGSWPQPEDGARAALADTLAGLSEGAVVLLDGLVACGVPDIVVPQARRLRIAVLVHLPLADETGLAPAVAADLDAREKATLRAAAAVVVTSPWAASRLAAHGLDASQVHVVTPGTDRAAPAPGRESGSRMLCPAAVTPRKGHDLLVEALATITDLSWTCVCAGALRRDAAHVTRVRQLIDNTGIDDRVRLVGPYSRQELDTAYAESDLVVLASRAETYGMVVAEALARGIPVLATEVGAVPETLGRAPNGDVPGLLVAPEDAPALARALRRWLTEAALRKRLRAAARSRRGTLHGWDETARALASVLDDLRGEPR</sequence>